<keyword evidence="8" id="KW-1015">Disulfide bond</keyword>
<evidence type="ECO:0000313" key="13">
    <source>
        <dbReference type="EMBL" id="HIU49565.1"/>
    </source>
</evidence>
<dbReference type="Gene3D" id="1.10.1330.10">
    <property type="entry name" value="Dockerin domain"/>
    <property type="match status" value="1"/>
</dbReference>
<dbReference type="Gene3D" id="2.60.120.200">
    <property type="match status" value="2"/>
</dbReference>
<keyword evidence="6 11" id="KW-0732">Signal</keyword>
<gene>
    <name evidence="13" type="ORF">IAD22_00930</name>
</gene>
<dbReference type="InterPro" id="IPR013320">
    <property type="entry name" value="ConA-like_dom_sf"/>
</dbReference>
<evidence type="ECO:0000256" key="3">
    <source>
        <dbReference type="ARBA" id="ARBA00007186"/>
    </source>
</evidence>
<dbReference type="InterPro" id="IPR013780">
    <property type="entry name" value="Glyco_hydro_b"/>
</dbReference>
<dbReference type="Gene3D" id="1.20.1270.90">
    <property type="entry name" value="AF1782-like"/>
    <property type="match status" value="1"/>
</dbReference>
<dbReference type="SMART" id="SM00560">
    <property type="entry name" value="LamGL"/>
    <property type="match status" value="2"/>
</dbReference>
<dbReference type="GO" id="GO:0046556">
    <property type="term" value="F:alpha-L-arabinofuranosidase activity"/>
    <property type="evidence" value="ECO:0007669"/>
    <property type="project" value="UniProtKB-EC"/>
</dbReference>
<evidence type="ECO:0000256" key="2">
    <source>
        <dbReference type="ARBA" id="ARBA00004881"/>
    </source>
</evidence>
<dbReference type="InterPro" id="IPR006558">
    <property type="entry name" value="LamG-like"/>
</dbReference>
<evidence type="ECO:0000256" key="9">
    <source>
        <dbReference type="ARBA" id="ARBA00023277"/>
    </source>
</evidence>
<organism evidence="13 14">
    <name type="scientific">Candidatus Limousia pullorum</name>
    <dbReference type="NCBI Taxonomy" id="2840860"/>
    <lineage>
        <taxon>Bacteria</taxon>
        <taxon>Bacillati</taxon>
        <taxon>Bacillota</taxon>
        <taxon>Clostridia</taxon>
        <taxon>Eubacteriales</taxon>
        <taxon>Oscillospiraceae</taxon>
        <taxon>Oscillospiraceae incertae sedis</taxon>
        <taxon>Candidatus Limousia</taxon>
    </lineage>
</organism>
<dbReference type="PANTHER" id="PTHR43576">
    <property type="entry name" value="ALPHA-L-ARABINOFURANOSIDASE C-RELATED"/>
    <property type="match status" value="1"/>
</dbReference>
<evidence type="ECO:0000259" key="12">
    <source>
        <dbReference type="PROSITE" id="PS51766"/>
    </source>
</evidence>
<feature type="domain" description="Dockerin" evidence="12">
    <location>
        <begin position="1397"/>
        <end position="1462"/>
    </location>
</feature>
<proteinExistence type="inferred from homology"/>
<evidence type="ECO:0000256" key="4">
    <source>
        <dbReference type="ARBA" id="ARBA00011165"/>
    </source>
</evidence>
<dbReference type="InterPro" id="IPR010720">
    <property type="entry name" value="Alpha-L-AF_C"/>
</dbReference>
<dbReference type="SUPFAM" id="SSF63446">
    <property type="entry name" value="Type I dockerin domain"/>
    <property type="match status" value="1"/>
</dbReference>
<dbReference type="InterPro" id="IPR017853">
    <property type="entry name" value="GH"/>
</dbReference>
<dbReference type="GO" id="GO:0000272">
    <property type="term" value="P:polysaccharide catabolic process"/>
    <property type="evidence" value="ECO:0007669"/>
    <property type="project" value="InterPro"/>
</dbReference>
<dbReference type="SUPFAM" id="SSF51011">
    <property type="entry name" value="Glycosyl hydrolase domain"/>
    <property type="match status" value="1"/>
</dbReference>
<dbReference type="Pfam" id="PF13385">
    <property type="entry name" value="Laminin_G_3"/>
    <property type="match status" value="2"/>
</dbReference>
<evidence type="ECO:0000256" key="10">
    <source>
        <dbReference type="ARBA" id="ARBA00023295"/>
    </source>
</evidence>
<dbReference type="PANTHER" id="PTHR43576:SF3">
    <property type="entry name" value="ALPHA-L-ARABINOFURANOSIDASE C"/>
    <property type="match status" value="1"/>
</dbReference>
<reference evidence="13" key="2">
    <citation type="journal article" date="2021" name="PeerJ">
        <title>Extensive microbial diversity within the chicken gut microbiome revealed by metagenomics and culture.</title>
        <authorList>
            <person name="Gilroy R."/>
            <person name="Ravi A."/>
            <person name="Getino M."/>
            <person name="Pursley I."/>
            <person name="Horton D.L."/>
            <person name="Alikhan N.F."/>
            <person name="Baker D."/>
            <person name="Gharbi K."/>
            <person name="Hall N."/>
            <person name="Watson M."/>
            <person name="Adriaenssens E.M."/>
            <person name="Foster-Nyarko E."/>
            <person name="Jarju S."/>
            <person name="Secka A."/>
            <person name="Antonio M."/>
            <person name="Oren A."/>
            <person name="Chaudhuri R.R."/>
            <person name="La Ragione R."/>
            <person name="Hildebrand F."/>
            <person name="Pallen M.J."/>
        </authorList>
    </citation>
    <scope>NUCLEOTIDE SEQUENCE</scope>
    <source>
        <strain evidence="13">ChiGjej1B1-1684</strain>
    </source>
</reference>
<keyword evidence="10" id="KW-0326">Glycosidase</keyword>
<dbReference type="CDD" id="cd14256">
    <property type="entry name" value="Dockerin_I"/>
    <property type="match status" value="1"/>
</dbReference>
<evidence type="ECO:0000256" key="7">
    <source>
        <dbReference type="ARBA" id="ARBA00022801"/>
    </source>
</evidence>
<dbReference type="Pfam" id="PF00404">
    <property type="entry name" value="Dockerin_1"/>
    <property type="match status" value="1"/>
</dbReference>
<comment type="similarity">
    <text evidence="3">Belongs to the glycosyl hydrolase 51 family.</text>
</comment>
<evidence type="ECO:0000256" key="8">
    <source>
        <dbReference type="ARBA" id="ARBA00023157"/>
    </source>
</evidence>
<dbReference type="Proteomes" id="UP000824118">
    <property type="component" value="Unassembled WGS sequence"/>
</dbReference>
<dbReference type="PROSITE" id="PS51766">
    <property type="entry name" value="DOCKERIN"/>
    <property type="match status" value="1"/>
</dbReference>
<dbReference type="InterPro" id="IPR002105">
    <property type="entry name" value="Dockerin_1_rpt"/>
</dbReference>
<protein>
    <recommendedName>
        <fullName evidence="5">non-reducing end alpha-L-arabinofuranosidase</fullName>
        <ecNumber evidence="5">3.2.1.55</ecNumber>
    </recommendedName>
</protein>
<comment type="catalytic activity">
    <reaction evidence="1">
        <text>Hydrolysis of terminal non-reducing alpha-L-arabinofuranoside residues in alpha-L-arabinosides.</text>
        <dbReference type="EC" id="3.2.1.55"/>
    </reaction>
</comment>
<evidence type="ECO:0000313" key="14">
    <source>
        <dbReference type="Proteomes" id="UP000824118"/>
    </source>
</evidence>
<name>A0A9D1S7C8_9FIRM</name>
<accession>A0A9D1S7C8</accession>
<dbReference type="Pfam" id="PF06964">
    <property type="entry name" value="Alpha-L-AF_C"/>
    <property type="match status" value="1"/>
</dbReference>
<dbReference type="Pfam" id="PF22848">
    <property type="entry name" value="ASD1_dom"/>
    <property type="match status" value="1"/>
</dbReference>
<feature type="signal peptide" evidence="11">
    <location>
        <begin position="1"/>
        <end position="27"/>
    </location>
</feature>
<evidence type="ECO:0000256" key="1">
    <source>
        <dbReference type="ARBA" id="ARBA00001462"/>
    </source>
</evidence>
<comment type="subunit">
    <text evidence="4">Homohexamer; trimer of dimers.</text>
</comment>
<keyword evidence="9" id="KW-0119">Carbohydrate metabolism</keyword>
<dbReference type="SUPFAM" id="SSF49899">
    <property type="entry name" value="Concanavalin A-like lectins/glucanases"/>
    <property type="match status" value="2"/>
</dbReference>
<dbReference type="InterPro" id="IPR016134">
    <property type="entry name" value="Dockerin_dom"/>
</dbReference>
<dbReference type="SMART" id="SM00813">
    <property type="entry name" value="Alpha-L-AF_C"/>
    <property type="match status" value="1"/>
</dbReference>
<sequence>MKRAKKVLSVILALGMISTMCVYSSSAEITPKADIDSSLTAHWNFEETDASGNPVNIGSDSSIKAVLEGNKVSVKDSGDETYGKVLNFEPKGDAAENSRMFIGDMFNPKQEDFSVSLWVNNSSQQVTNQNTIILQFADKDGATGKTFMYRSPEDKYTVYMNGTGIVTSPATSDGKWENITITKENLDNGKYTLKFYINGEQTYTGECDASQVIDKVTDLIIGSHKNKTDKDNGQFTGDIDDLRFYERVLTADDVMALYNAKADEAVNSQLEAAISQADSLLKSGKLETTHQAYVSLDNSLKKAKAALETGTTNEKQNAISDLNEKIADFNTAVDGEDALNKGLVGYWTADSGSLENMAQGGTLTATMSGSNLTIAESDIESMGKMLSFAKKTSGNSSNVTISNGLNSQNEFTITMWVKNSEDQKDTTMSTVLIQQSTATGRSLLFRTTSGQYGTYISEENKYFGEATSYNKWQHLALVKSNGTDGNYTIALYLDGVKLGEHTLSKNNATAVTDLIIGSHKQLGNSDQFAGSMDEIRLYTRALSENEVKGIYQLNSAAVNEQKLVALKLQYNELLTKAKEALASGDLTEDMPEYIALKEAVDHSAEIPENIIYEDMLAEYEALSTAYDNYQNASPIVVTINTDDVTNIIDNGVFGINHRFGFNGYGTFDSETMTMKQDFVDLYKEAGFGSVRYPGGSISNLFQWKGTLGSKDERLDQVHGYYNTNSNGQPQRGIASNFGIKEVGDFASDVGSEIVYVYGMGRGSASDAADLVEYLNAPNDGSNPNGGIDWAAVRAENGHPDPYNVRYFEMGNEMNQGGGKDGDGLWSQGFWTNYVNGKASDYAYIEGGTVVCEKQYAVAYDDWNSIESKSDGTANQIFYMRYANPHPALGIANGDIGLRDITSGNSGVMEQYNYDPADYADFKAISSNDETTKVYVGNEEWKVISDLSTAGANDKVAKIDYATGGIIFGDGVNGAIPPKDSQIFVSYTVEREGFIDISQAMRDTMEQINNNLKSKGEEEKELYIYTSWETSSFINIMHQKGADSLYDGMTIHPYAGTPAGGSSNEETKKQFYYSTLSLIPGTVSRVSNLVNEMRTITGDNTKVPAISEYGIYPSYDTMVRSQTHALYIARVLMEYIRLDSPYIQKHCLVDWYSSGGDSLGPTQQAVIQAVPQEGADIITGEGDYKFFSTPSARVFEMYNSASGTDVLSSTFSDTRLLDNGTEQYAAMASKDADGNVYLALVNSKLEGKGIVDIKVDGVDLSGQTLEIQYISGDTFYAENTIENPDNVDVIRTTETVAENSETARVVVEPHSFTVVKVVNALVEEPDVTELKNKVEEALPMVDMEEYTAESRAILETAIEEAQAIIANAEAGEEVTQTQVDEALKAIENAVNSLELVKPDFVLGDADGSGSMTIDDASYIQQYLVKAISADKFVFEAADTNKDGKITVYDATKIQLAIASNEDL</sequence>
<comment type="caution">
    <text evidence="13">The sequence shown here is derived from an EMBL/GenBank/DDBJ whole genome shotgun (WGS) entry which is preliminary data.</text>
</comment>
<keyword evidence="7" id="KW-0378">Hydrolase</keyword>
<dbReference type="InterPro" id="IPR055235">
    <property type="entry name" value="ASD1_cat"/>
</dbReference>
<reference evidence="13" key="1">
    <citation type="submission" date="2020-10" db="EMBL/GenBank/DDBJ databases">
        <authorList>
            <person name="Gilroy R."/>
        </authorList>
    </citation>
    <scope>NUCLEOTIDE SEQUENCE</scope>
    <source>
        <strain evidence="13">ChiGjej1B1-1684</strain>
    </source>
</reference>
<dbReference type="EMBL" id="DVNG01000011">
    <property type="protein sequence ID" value="HIU49565.1"/>
    <property type="molecule type" value="Genomic_DNA"/>
</dbReference>
<evidence type="ECO:0000256" key="6">
    <source>
        <dbReference type="ARBA" id="ARBA00022729"/>
    </source>
</evidence>
<dbReference type="EC" id="3.2.1.55" evidence="5"/>
<comment type="pathway">
    <text evidence="2">Glycan metabolism.</text>
</comment>
<dbReference type="Gene3D" id="3.20.20.80">
    <property type="entry name" value="Glycosidases"/>
    <property type="match status" value="1"/>
</dbReference>
<evidence type="ECO:0000256" key="5">
    <source>
        <dbReference type="ARBA" id="ARBA00012670"/>
    </source>
</evidence>
<feature type="chain" id="PRO_5039521183" description="non-reducing end alpha-L-arabinofuranosidase" evidence="11">
    <location>
        <begin position="28"/>
        <end position="1462"/>
    </location>
</feature>
<dbReference type="Pfam" id="PF07554">
    <property type="entry name" value="FIVAR"/>
    <property type="match status" value="1"/>
</dbReference>
<evidence type="ECO:0000256" key="11">
    <source>
        <dbReference type="SAM" id="SignalP"/>
    </source>
</evidence>
<dbReference type="GO" id="GO:0046373">
    <property type="term" value="P:L-arabinose metabolic process"/>
    <property type="evidence" value="ECO:0007669"/>
    <property type="project" value="InterPro"/>
</dbReference>
<dbReference type="InterPro" id="IPR036439">
    <property type="entry name" value="Dockerin_dom_sf"/>
</dbReference>
<dbReference type="SUPFAM" id="SSF51445">
    <property type="entry name" value="(Trans)glycosidases"/>
    <property type="match status" value="1"/>
</dbReference>
<dbReference type="Gene3D" id="2.60.40.1180">
    <property type="entry name" value="Golgi alpha-mannosidase II"/>
    <property type="match status" value="1"/>
</dbReference>